<name>A0ABD7YEJ7_9BURK</name>
<keyword evidence="1" id="KW-0812">Transmembrane</keyword>
<organism evidence="2 3">
    <name type="scientific">Burkholderia contaminans</name>
    <dbReference type="NCBI Taxonomy" id="488447"/>
    <lineage>
        <taxon>Bacteria</taxon>
        <taxon>Pseudomonadati</taxon>
        <taxon>Pseudomonadota</taxon>
        <taxon>Betaproteobacteria</taxon>
        <taxon>Burkholderiales</taxon>
        <taxon>Burkholderiaceae</taxon>
        <taxon>Burkholderia</taxon>
        <taxon>Burkholderia cepacia complex</taxon>
    </lineage>
</organism>
<gene>
    <name evidence="2" type="ORF">LXE91_38920</name>
</gene>
<evidence type="ECO:0000313" key="2">
    <source>
        <dbReference type="EMBL" id="WFN23514.1"/>
    </source>
</evidence>
<dbReference type="Proteomes" id="UP001220209">
    <property type="component" value="Plasmid unnamed1"/>
</dbReference>
<accession>A0ABD7YEJ7</accession>
<proteinExistence type="predicted"/>
<protein>
    <submittedName>
        <fullName evidence="2">Uncharacterized protein</fullName>
    </submittedName>
</protein>
<keyword evidence="1" id="KW-0472">Membrane</keyword>
<feature type="transmembrane region" description="Helical" evidence="1">
    <location>
        <begin position="212"/>
        <end position="237"/>
    </location>
</feature>
<dbReference type="AlphaFoldDB" id="A0ABD7YEJ7"/>
<feature type="transmembrane region" description="Helical" evidence="1">
    <location>
        <begin position="249"/>
        <end position="270"/>
    </location>
</feature>
<evidence type="ECO:0000256" key="1">
    <source>
        <dbReference type="SAM" id="Phobius"/>
    </source>
</evidence>
<feature type="transmembrane region" description="Helical" evidence="1">
    <location>
        <begin position="80"/>
        <end position="100"/>
    </location>
</feature>
<keyword evidence="2" id="KW-0614">Plasmid</keyword>
<dbReference type="EMBL" id="CP090643">
    <property type="protein sequence ID" value="WFN23514.1"/>
    <property type="molecule type" value="Genomic_DNA"/>
</dbReference>
<feature type="transmembrane region" description="Helical" evidence="1">
    <location>
        <begin position="359"/>
        <end position="383"/>
    </location>
</feature>
<keyword evidence="1" id="KW-1133">Transmembrane helix</keyword>
<feature type="transmembrane region" description="Helical" evidence="1">
    <location>
        <begin position="107"/>
        <end position="131"/>
    </location>
</feature>
<feature type="transmembrane region" description="Helical" evidence="1">
    <location>
        <begin position="12"/>
        <end position="29"/>
    </location>
</feature>
<evidence type="ECO:0000313" key="3">
    <source>
        <dbReference type="Proteomes" id="UP001220209"/>
    </source>
</evidence>
<geneLocation type="plasmid" evidence="2 3">
    <name>unnamed1</name>
</geneLocation>
<feature type="transmembrane region" description="Helical" evidence="1">
    <location>
        <begin position="290"/>
        <end position="310"/>
    </location>
</feature>
<sequence length="566" mass="60402">MEAAVKWGRFFAFLKPIVGFVANTIYGYVEIRKTTPSSQAKYRPGDEMADVAVGDAPDRASRNKLAWEKPTGRPGTRLRLLWGVVAGVNLVGLVAFLVFLPSQAITAVPLGALSTFLVMAPFIHFLTHGWYDRYGEFRNSLKDDALFAYLQRFWSTRLLEALRDYKDAGVDFNERASQMLVDKGGEKDWTILKDAARPYTENVFRRIYLDQYGLGAFIAPFLFILIITYINSLLVTLEISCTASAEACFLHIGNAPAPVVISALSGAYMFTVADSVTAIRRRSLNVSDMYWYGLRQFLAIPIAEVFAGAAGTSAAGTGAAAVSALAASAPAAVTGAAAVAVGASAGVTGASAAAAGTALAAAGVATAASLSFAVALLPIDVLLKVIRRFALTKLSITLVDEQGDQLLKLSGMTSPLVVGFLSEGVYSIEQVAYMDPIVLAIRTGLPFGLILRFGAQAIVRRHFGDSADKLADIGFSDAIAFYDVLNRPPTCSCYKEVCSTIQKAIGKDNTTLPVEVVDMKVRHIVGEGYTQMLAKLSPLAPEAKTRQCVGGAPCQVAEAHAPARPT</sequence>
<reference evidence="2 3" key="1">
    <citation type="submission" date="2021-12" db="EMBL/GenBank/DDBJ databases">
        <title>Genomic and phenotypic characterization of three Burkholderia contaminans isolates recovered from different sources.</title>
        <authorList>
            <person name="Lopez De Volder A."/>
            <person name="Fan Y."/>
            <person name="Nunvar J."/>
            <person name="Herrera T."/>
            <person name="Timp W."/>
            <person name="Degrossi J."/>
        </authorList>
    </citation>
    <scope>NUCLEOTIDE SEQUENCE [LARGE SCALE GENOMIC DNA]</scope>
    <source>
        <strain evidence="2 3">LMG 23361</strain>
        <plasmid evidence="2 3">unnamed1</plasmid>
    </source>
</reference>
<feature type="transmembrane region" description="Helical" evidence="1">
    <location>
        <begin position="322"/>
        <end position="347"/>
    </location>
</feature>
<dbReference type="RefSeq" id="WP_135370847.1">
    <property type="nucleotide sequence ID" value="NZ_AP018360.1"/>
</dbReference>